<accession>A0A3N7G960</accession>
<dbReference type="AlphaFoldDB" id="A0A3N7G960"/>
<dbReference type="EMBL" id="CM009308">
    <property type="protein sequence ID" value="RQP03720.1"/>
    <property type="molecule type" value="Genomic_DNA"/>
</dbReference>
<organism evidence="1 2">
    <name type="scientific">Populus trichocarpa</name>
    <name type="common">Western balsam poplar</name>
    <name type="synonym">Populus balsamifera subsp. trichocarpa</name>
    <dbReference type="NCBI Taxonomy" id="3694"/>
    <lineage>
        <taxon>Eukaryota</taxon>
        <taxon>Viridiplantae</taxon>
        <taxon>Streptophyta</taxon>
        <taxon>Embryophyta</taxon>
        <taxon>Tracheophyta</taxon>
        <taxon>Spermatophyta</taxon>
        <taxon>Magnoliopsida</taxon>
        <taxon>eudicotyledons</taxon>
        <taxon>Gunneridae</taxon>
        <taxon>Pentapetalae</taxon>
        <taxon>rosids</taxon>
        <taxon>fabids</taxon>
        <taxon>Malpighiales</taxon>
        <taxon>Salicaceae</taxon>
        <taxon>Saliceae</taxon>
        <taxon>Populus</taxon>
    </lineage>
</organism>
<dbReference type="Proteomes" id="UP000006729">
    <property type="component" value="Chromosome 19"/>
</dbReference>
<evidence type="ECO:0000313" key="1">
    <source>
        <dbReference type="EMBL" id="RQP03720.1"/>
    </source>
</evidence>
<keyword evidence="2" id="KW-1185">Reference proteome</keyword>
<reference evidence="1 2" key="1">
    <citation type="journal article" date="2006" name="Science">
        <title>The genome of black cottonwood, Populus trichocarpa (Torr. &amp; Gray).</title>
        <authorList>
            <person name="Tuskan G.A."/>
            <person name="Difazio S."/>
            <person name="Jansson S."/>
            <person name="Bohlmann J."/>
            <person name="Grigoriev I."/>
            <person name="Hellsten U."/>
            <person name="Putnam N."/>
            <person name="Ralph S."/>
            <person name="Rombauts S."/>
            <person name="Salamov A."/>
            <person name="Schein J."/>
            <person name="Sterck L."/>
            <person name="Aerts A."/>
            <person name="Bhalerao R.R."/>
            <person name="Bhalerao R.P."/>
            <person name="Blaudez D."/>
            <person name="Boerjan W."/>
            <person name="Brun A."/>
            <person name="Brunner A."/>
            <person name="Busov V."/>
            <person name="Campbell M."/>
            <person name="Carlson J."/>
            <person name="Chalot M."/>
            <person name="Chapman J."/>
            <person name="Chen G.L."/>
            <person name="Cooper D."/>
            <person name="Coutinho P.M."/>
            <person name="Couturier J."/>
            <person name="Covert S."/>
            <person name="Cronk Q."/>
            <person name="Cunningham R."/>
            <person name="Davis J."/>
            <person name="Degroeve S."/>
            <person name="Dejardin A."/>
            <person name="Depamphilis C."/>
            <person name="Detter J."/>
            <person name="Dirks B."/>
            <person name="Dubchak I."/>
            <person name="Duplessis S."/>
            <person name="Ehlting J."/>
            <person name="Ellis B."/>
            <person name="Gendler K."/>
            <person name="Goodstein D."/>
            <person name="Gribskov M."/>
            <person name="Grimwood J."/>
            <person name="Groover A."/>
            <person name="Gunter L."/>
            <person name="Hamberger B."/>
            <person name="Heinze B."/>
            <person name="Helariutta Y."/>
            <person name="Henrissat B."/>
            <person name="Holligan D."/>
            <person name="Holt R."/>
            <person name="Huang W."/>
            <person name="Islam-Faridi N."/>
            <person name="Jones S."/>
            <person name="Jones-Rhoades M."/>
            <person name="Jorgensen R."/>
            <person name="Joshi C."/>
            <person name="Kangasjarvi J."/>
            <person name="Karlsson J."/>
            <person name="Kelleher C."/>
            <person name="Kirkpatrick R."/>
            <person name="Kirst M."/>
            <person name="Kohler A."/>
            <person name="Kalluri U."/>
            <person name="Larimer F."/>
            <person name="Leebens-Mack J."/>
            <person name="Leple J.C."/>
            <person name="Locascio P."/>
            <person name="Lou Y."/>
            <person name="Lucas S."/>
            <person name="Martin F."/>
            <person name="Montanini B."/>
            <person name="Napoli C."/>
            <person name="Nelson D.R."/>
            <person name="Nelson C."/>
            <person name="Nieminen K."/>
            <person name="Nilsson O."/>
            <person name="Pereda V."/>
            <person name="Peter G."/>
            <person name="Philippe R."/>
            <person name="Pilate G."/>
            <person name="Poliakov A."/>
            <person name="Razumovskaya J."/>
            <person name="Richardson P."/>
            <person name="Rinaldi C."/>
            <person name="Ritland K."/>
            <person name="Rouze P."/>
            <person name="Ryaboy D."/>
            <person name="Schmutz J."/>
            <person name="Schrader J."/>
            <person name="Segerman B."/>
            <person name="Shin H."/>
            <person name="Siddiqui A."/>
            <person name="Sterky F."/>
            <person name="Terry A."/>
            <person name="Tsai C.J."/>
            <person name="Uberbacher E."/>
            <person name="Unneberg P."/>
            <person name="Vahala J."/>
            <person name="Wall K."/>
            <person name="Wessler S."/>
            <person name="Yang G."/>
            <person name="Yin T."/>
            <person name="Douglas C."/>
            <person name="Marra M."/>
            <person name="Sandberg G."/>
            <person name="Van de Peer Y."/>
            <person name="Rokhsar D."/>
        </authorList>
    </citation>
    <scope>NUCLEOTIDE SEQUENCE [LARGE SCALE GENOMIC DNA]</scope>
    <source>
        <strain evidence="2">cv. Nisqually</strain>
    </source>
</reference>
<dbReference type="PROSITE" id="PS51257">
    <property type="entry name" value="PROKAR_LIPOPROTEIN"/>
    <property type="match status" value="1"/>
</dbReference>
<sequence length="84" mass="9740">MRTPTTLEWPYLAAKWSGISPFLLACNKSGGHISRILSTKSVDSGSLLWFPNRHEEWCSRLESITDQGRFDNSQRDRYRLLLQL</sequence>
<gene>
    <name evidence="1" type="ORF">POPTR_019G107332</name>
</gene>
<name>A0A3N7G960_POPTR</name>
<protein>
    <submittedName>
        <fullName evidence="1">Uncharacterized protein</fullName>
    </submittedName>
</protein>
<proteinExistence type="predicted"/>
<evidence type="ECO:0000313" key="2">
    <source>
        <dbReference type="Proteomes" id="UP000006729"/>
    </source>
</evidence>
<dbReference type="InParanoid" id="A0A3N7G960"/>